<dbReference type="InterPro" id="IPR052389">
    <property type="entry name" value="Sec_Metab_Biosynth-Assoc"/>
</dbReference>
<accession>A0A9X3SC54</accession>
<dbReference type="SUPFAM" id="SSF54637">
    <property type="entry name" value="Thioesterase/thiol ester dehydrase-isomerase"/>
    <property type="match status" value="2"/>
</dbReference>
<name>A0A9X3SC54_9ACTN</name>
<gene>
    <name evidence="3" type="ORF">OJ997_34320</name>
</gene>
<dbReference type="InterPro" id="IPR049450">
    <property type="entry name" value="ACOT8-like_C"/>
</dbReference>
<dbReference type="Gene3D" id="2.40.160.210">
    <property type="entry name" value="Acyl-CoA thioesterase, double hotdog domain"/>
    <property type="match status" value="1"/>
</dbReference>
<protein>
    <submittedName>
        <fullName evidence="3">Thioesterase family protein</fullName>
    </submittedName>
</protein>
<dbReference type="CDD" id="cd03443">
    <property type="entry name" value="PaaI_thioesterase"/>
    <property type="match status" value="1"/>
</dbReference>
<dbReference type="RefSeq" id="WP_270029938.1">
    <property type="nucleotide sequence ID" value="NZ_JAPDDP010000113.1"/>
</dbReference>
<feature type="domain" description="Acyl-CoA thioesterase-like C-terminal" evidence="2">
    <location>
        <begin position="117"/>
        <end position="247"/>
    </location>
</feature>
<dbReference type="InterPro" id="IPR049449">
    <property type="entry name" value="TesB_ACOT8-like_N"/>
</dbReference>
<keyword evidence="4" id="KW-1185">Reference proteome</keyword>
<comment type="caution">
    <text evidence="3">The sequence shown here is derived from an EMBL/GenBank/DDBJ whole genome shotgun (WGS) entry which is preliminary data.</text>
</comment>
<evidence type="ECO:0000313" key="4">
    <source>
        <dbReference type="Proteomes" id="UP001147653"/>
    </source>
</evidence>
<dbReference type="Proteomes" id="UP001147653">
    <property type="component" value="Unassembled WGS sequence"/>
</dbReference>
<reference evidence="3" key="1">
    <citation type="submission" date="2022-10" db="EMBL/GenBank/DDBJ databases">
        <title>The WGS of Solirubrobacter phytolaccae KCTC 29190.</title>
        <authorList>
            <person name="Jiang Z."/>
        </authorList>
    </citation>
    <scope>NUCLEOTIDE SEQUENCE</scope>
    <source>
        <strain evidence="3">KCTC 29190</strain>
    </source>
</reference>
<feature type="domain" description="Acyl-CoA thioesterase-like N-terminal HotDog" evidence="1">
    <location>
        <begin position="18"/>
        <end position="95"/>
    </location>
</feature>
<dbReference type="AlphaFoldDB" id="A0A9X3SC54"/>
<dbReference type="InterPro" id="IPR029069">
    <property type="entry name" value="HotDog_dom_sf"/>
</dbReference>
<dbReference type="Pfam" id="PF20789">
    <property type="entry name" value="4HBT_3C"/>
    <property type="match status" value="1"/>
</dbReference>
<evidence type="ECO:0000313" key="3">
    <source>
        <dbReference type="EMBL" id="MDA0185433.1"/>
    </source>
</evidence>
<dbReference type="PANTHER" id="PTHR38110">
    <property type="entry name" value="CHROMOSOME 23, WHOLE GENOME SHOTGUN SEQUENCE"/>
    <property type="match status" value="1"/>
</dbReference>
<dbReference type="PANTHER" id="PTHR38110:SF1">
    <property type="entry name" value="THIOESTERASE DOMAIN-CONTAINING PROTEIN"/>
    <property type="match status" value="1"/>
</dbReference>
<proteinExistence type="predicted"/>
<sequence>MSFDEDIALDADGNGAIADGWMTARGPHGGYVMAILAQAMERAAGRQARSLTVHFLRPPAIGPVQTQVTVERAGRSMSTVTGRLEQDGKPVALGLGAYAGAYDAPDVGELPMPDVPPPSAEQEPLPGAPPFTHQMIMQPRFGAAPFTGADASVVGGWIGFRDGRPLDGPAMCVMADGYYPAIWPRLTALHPAPTIDLTVHFRAPLPVTGPLLARFTSKLARDGYFEEDGELWTADGTLVAQSRQLALLLPALG</sequence>
<dbReference type="InterPro" id="IPR042171">
    <property type="entry name" value="Acyl-CoA_hotdog"/>
</dbReference>
<evidence type="ECO:0000259" key="1">
    <source>
        <dbReference type="Pfam" id="PF13622"/>
    </source>
</evidence>
<evidence type="ECO:0000259" key="2">
    <source>
        <dbReference type="Pfam" id="PF20789"/>
    </source>
</evidence>
<dbReference type="EMBL" id="JAPDDP010000113">
    <property type="protein sequence ID" value="MDA0185433.1"/>
    <property type="molecule type" value="Genomic_DNA"/>
</dbReference>
<organism evidence="3 4">
    <name type="scientific">Solirubrobacter phytolaccae</name>
    <dbReference type="NCBI Taxonomy" id="1404360"/>
    <lineage>
        <taxon>Bacteria</taxon>
        <taxon>Bacillati</taxon>
        <taxon>Actinomycetota</taxon>
        <taxon>Thermoleophilia</taxon>
        <taxon>Solirubrobacterales</taxon>
        <taxon>Solirubrobacteraceae</taxon>
        <taxon>Solirubrobacter</taxon>
    </lineage>
</organism>
<dbReference type="Pfam" id="PF13622">
    <property type="entry name" value="4HBT_3"/>
    <property type="match status" value="1"/>
</dbReference>